<dbReference type="InterPro" id="IPR004027">
    <property type="entry name" value="SEC_C_motif"/>
</dbReference>
<dbReference type="Pfam" id="PF17775">
    <property type="entry name" value="YchJ_M-like"/>
    <property type="match status" value="1"/>
</dbReference>
<keyword evidence="4" id="KW-1185">Reference proteome</keyword>
<evidence type="ECO:0000313" key="4">
    <source>
        <dbReference type="Proteomes" id="UP000297477"/>
    </source>
</evidence>
<dbReference type="InterPro" id="IPR048469">
    <property type="entry name" value="YchJ-like_M"/>
</dbReference>
<feature type="region of interest" description="Disordered" evidence="1">
    <location>
        <begin position="1"/>
        <end position="29"/>
    </location>
</feature>
<gene>
    <name evidence="3" type="ORF">E4A49_05375</name>
</gene>
<feature type="domain" description="YchJ-like middle NTF2-like" evidence="2">
    <location>
        <begin position="171"/>
        <end position="254"/>
    </location>
</feature>
<evidence type="ECO:0000256" key="1">
    <source>
        <dbReference type="SAM" id="MobiDB-lite"/>
    </source>
</evidence>
<evidence type="ECO:0000259" key="2">
    <source>
        <dbReference type="Pfam" id="PF17775"/>
    </source>
</evidence>
<feature type="compositionally biased region" description="Basic and acidic residues" evidence="1">
    <location>
        <begin position="81"/>
        <end position="104"/>
    </location>
</feature>
<dbReference type="Proteomes" id="UP000297477">
    <property type="component" value="Unassembled WGS sequence"/>
</dbReference>
<evidence type="ECO:0000313" key="3">
    <source>
        <dbReference type="EMBL" id="TFH99608.1"/>
    </source>
</evidence>
<dbReference type="Gene3D" id="3.10.450.50">
    <property type="match status" value="1"/>
</dbReference>
<dbReference type="SUPFAM" id="SSF54427">
    <property type="entry name" value="NTF2-like"/>
    <property type="match status" value="1"/>
</dbReference>
<protein>
    <recommendedName>
        <fullName evidence="2">YchJ-like middle NTF2-like domain-containing protein</fullName>
    </recommendedName>
</protein>
<organism evidence="3 4">
    <name type="scientific">Micrococcus lylae</name>
    <dbReference type="NCBI Taxonomy" id="1273"/>
    <lineage>
        <taxon>Bacteria</taxon>
        <taxon>Bacillati</taxon>
        <taxon>Actinomycetota</taxon>
        <taxon>Actinomycetes</taxon>
        <taxon>Micrococcales</taxon>
        <taxon>Micrococcaceae</taxon>
        <taxon>Micrococcus</taxon>
    </lineage>
</organism>
<dbReference type="InterPro" id="IPR032710">
    <property type="entry name" value="NTF2-like_dom_sf"/>
</dbReference>
<accession>A0ABY2K331</accession>
<reference evidence="3 4" key="1">
    <citation type="submission" date="2019-03" db="EMBL/GenBank/DDBJ databases">
        <title>Reclassification of Micrococcus aloeverae and Micrococcus yunnanensis as later heterotypic synonyms of Micrococcus luteus.</title>
        <authorList>
            <person name="Huang C.-H."/>
        </authorList>
    </citation>
    <scope>NUCLEOTIDE SEQUENCE [LARGE SCALE GENOMIC DNA]</scope>
    <source>
        <strain evidence="3 4">BCRC 12151</strain>
    </source>
</reference>
<dbReference type="EMBL" id="SPKT01000008">
    <property type="protein sequence ID" value="TFH99608.1"/>
    <property type="molecule type" value="Genomic_DNA"/>
</dbReference>
<name>A0ABY2K331_9MICC</name>
<comment type="caution">
    <text evidence="3">The sequence shown here is derived from an EMBL/GenBank/DDBJ whole genome shotgun (WGS) entry which is preliminary data.</text>
</comment>
<feature type="region of interest" description="Disordered" evidence="1">
    <location>
        <begin position="47"/>
        <end position="106"/>
    </location>
</feature>
<proteinExistence type="predicted"/>
<dbReference type="Pfam" id="PF02810">
    <property type="entry name" value="SEC-C"/>
    <property type="match status" value="1"/>
</dbReference>
<sequence>MGAGRGPARRPSSVPGRTAPPSAEGPARTPCPGLAWCHDHCTSPEGCPPAGLRHGPRSASPHQPAPADHGPRPGRRHRCRDPRFEEHLRPDRPRAPSGRPRREGVSAGACPCGLGLPYAECCGRAHQRFAATGKLTAPTAEALMRSRFAAFARLGEADPNHDDGAAESAAMVAYLRATWAAEHRPSAADLTPTPAEPAARFTGLAVLSTQDGGPFQDRGVVEFVAVGEGEGGRFRLHETSRFRREGGAWVYVDGEVR</sequence>